<evidence type="ECO:0000313" key="1">
    <source>
        <dbReference type="EMBL" id="KAL2633574.1"/>
    </source>
</evidence>
<dbReference type="EMBL" id="JBHFFA010000003">
    <property type="protein sequence ID" value="KAL2633574.1"/>
    <property type="molecule type" value="Genomic_DNA"/>
</dbReference>
<reference evidence="1 2" key="1">
    <citation type="submission" date="2024-09" db="EMBL/GenBank/DDBJ databases">
        <title>Chromosome-scale assembly of Riccia fluitans.</title>
        <authorList>
            <person name="Paukszto L."/>
            <person name="Sawicki J."/>
            <person name="Karawczyk K."/>
            <person name="Piernik-Szablinska J."/>
            <person name="Szczecinska M."/>
            <person name="Mazdziarz M."/>
        </authorList>
    </citation>
    <scope>NUCLEOTIDE SEQUENCE [LARGE SCALE GENOMIC DNA]</scope>
    <source>
        <strain evidence="1">Rf_01</strain>
        <tissue evidence="1">Aerial parts of the thallus</tissue>
    </source>
</reference>
<evidence type="ECO:0000313" key="2">
    <source>
        <dbReference type="Proteomes" id="UP001605036"/>
    </source>
</evidence>
<keyword evidence="2" id="KW-1185">Reference proteome</keyword>
<proteinExistence type="predicted"/>
<dbReference type="AlphaFoldDB" id="A0ABD1YS16"/>
<sequence length="165" mass="19350">MSILRLDRVDILAAEIQRAAPSDRFLLCLTFSMFHGNRLENWRLIMARQLRASFFDQTQLRVYKADMMTWRNLHFMWYFKLLVKLRKVEIAWRQPLSELVFMGSGLEDVLNFVKRPSWNKRMRRQQSSEDESLSHEVFFSRCASSGAGVVDRIIPISSSSTAPKS</sequence>
<protein>
    <submittedName>
        <fullName evidence="1">Uncharacterized protein</fullName>
    </submittedName>
</protein>
<name>A0ABD1YS16_9MARC</name>
<comment type="caution">
    <text evidence="1">The sequence shown here is derived from an EMBL/GenBank/DDBJ whole genome shotgun (WGS) entry which is preliminary data.</text>
</comment>
<gene>
    <name evidence="1" type="ORF">R1flu_005053</name>
</gene>
<organism evidence="1 2">
    <name type="scientific">Riccia fluitans</name>
    <dbReference type="NCBI Taxonomy" id="41844"/>
    <lineage>
        <taxon>Eukaryota</taxon>
        <taxon>Viridiplantae</taxon>
        <taxon>Streptophyta</taxon>
        <taxon>Embryophyta</taxon>
        <taxon>Marchantiophyta</taxon>
        <taxon>Marchantiopsida</taxon>
        <taxon>Marchantiidae</taxon>
        <taxon>Marchantiales</taxon>
        <taxon>Ricciaceae</taxon>
        <taxon>Riccia</taxon>
    </lineage>
</organism>
<accession>A0ABD1YS16</accession>
<dbReference type="Proteomes" id="UP001605036">
    <property type="component" value="Unassembled WGS sequence"/>
</dbReference>